<organism evidence="3 4">
    <name type="scientific">Bifidobacterium cuniculi</name>
    <dbReference type="NCBI Taxonomy" id="1688"/>
    <lineage>
        <taxon>Bacteria</taxon>
        <taxon>Bacillati</taxon>
        <taxon>Actinomycetota</taxon>
        <taxon>Actinomycetes</taxon>
        <taxon>Bifidobacteriales</taxon>
        <taxon>Bifidobacteriaceae</taxon>
        <taxon>Bifidobacterium</taxon>
    </lineage>
</organism>
<feature type="transmembrane region" description="Helical" evidence="2">
    <location>
        <begin position="381"/>
        <end position="401"/>
    </location>
</feature>
<keyword evidence="2" id="KW-0472">Membrane</keyword>
<keyword evidence="2" id="KW-0812">Transmembrane</keyword>
<feature type="transmembrane region" description="Helical" evidence="2">
    <location>
        <begin position="324"/>
        <end position="351"/>
    </location>
</feature>
<feature type="compositionally biased region" description="Polar residues" evidence="1">
    <location>
        <begin position="430"/>
        <end position="439"/>
    </location>
</feature>
<proteinExistence type="predicted"/>
<feature type="transmembrane region" description="Helical" evidence="2">
    <location>
        <begin position="179"/>
        <end position="200"/>
    </location>
</feature>
<dbReference type="OrthoDB" id="3742900at2"/>
<feature type="transmembrane region" description="Helical" evidence="2">
    <location>
        <begin position="78"/>
        <end position="96"/>
    </location>
</feature>
<feature type="compositionally biased region" description="Basic and acidic residues" evidence="1">
    <location>
        <begin position="440"/>
        <end position="450"/>
    </location>
</feature>
<feature type="transmembrane region" description="Helical" evidence="2">
    <location>
        <begin position="220"/>
        <end position="243"/>
    </location>
</feature>
<dbReference type="eggNOG" id="ENOG5033EIZ">
    <property type="taxonomic scope" value="Bacteria"/>
</dbReference>
<dbReference type="Pfam" id="PF19877">
    <property type="entry name" value="DUF6350"/>
    <property type="match status" value="1"/>
</dbReference>
<evidence type="ECO:0000256" key="2">
    <source>
        <dbReference type="SAM" id="Phobius"/>
    </source>
</evidence>
<feature type="transmembrane region" description="Helical" evidence="2">
    <location>
        <begin position="131"/>
        <end position="148"/>
    </location>
</feature>
<keyword evidence="4" id="KW-1185">Reference proteome</keyword>
<dbReference type="Proteomes" id="UP000029067">
    <property type="component" value="Unassembled WGS sequence"/>
</dbReference>
<feature type="transmembrane region" description="Helical" evidence="2">
    <location>
        <begin position="44"/>
        <end position="66"/>
    </location>
</feature>
<dbReference type="AlphaFoldDB" id="A0A087AW18"/>
<evidence type="ECO:0000313" key="3">
    <source>
        <dbReference type="EMBL" id="KFI62968.1"/>
    </source>
</evidence>
<accession>A0A087AW18</accession>
<gene>
    <name evidence="3" type="ORF">BCUN_0801</name>
</gene>
<protein>
    <submittedName>
        <fullName evidence="3">Membrane spanning protein</fullName>
    </submittedName>
</protein>
<dbReference type="InterPro" id="IPR045931">
    <property type="entry name" value="DUF6350"/>
</dbReference>
<name>A0A087AW18_9BIFI</name>
<evidence type="ECO:0000313" key="4">
    <source>
        <dbReference type="Proteomes" id="UP000029067"/>
    </source>
</evidence>
<evidence type="ECO:0000256" key="1">
    <source>
        <dbReference type="SAM" id="MobiDB-lite"/>
    </source>
</evidence>
<keyword evidence="2" id="KW-1133">Transmembrane helix</keyword>
<reference evidence="3 4" key="1">
    <citation type="submission" date="2014-03" db="EMBL/GenBank/DDBJ databases">
        <title>Genomics of Bifidobacteria.</title>
        <authorList>
            <person name="Ventura M."/>
            <person name="Milani C."/>
            <person name="Lugli G.A."/>
        </authorList>
    </citation>
    <scope>NUCLEOTIDE SEQUENCE [LARGE SCALE GENOMIC DNA]</scope>
    <source>
        <strain evidence="3 4">LMG 10738</strain>
    </source>
</reference>
<feature type="transmembrane region" description="Helical" evidence="2">
    <location>
        <begin position="283"/>
        <end position="304"/>
    </location>
</feature>
<dbReference type="RefSeq" id="WP_033515933.1">
    <property type="nucleotide sequence ID" value="NZ_JGYV01000010.1"/>
</dbReference>
<comment type="caution">
    <text evidence="3">The sequence shown here is derived from an EMBL/GenBank/DDBJ whole genome shotgun (WGS) entry which is preliminary data.</text>
</comment>
<dbReference type="STRING" id="1688.BCUN_0801"/>
<feature type="region of interest" description="Disordered" evidence="1">
    <location>
        <begin position="412"/>
        <end position="460"/>
    </location>
</feature>
<feature type="transmembrane region" description="Helical" evidence="2">
    <location>
        <begin position="12"/>
        <end position="38"/>
    </location>
</feature>
<sequence>MDRRLILWAKGAAAPAVAMCIFAVPLGLFMALVLLVVAMEEGGAISTGLAVPLTESLVLLSQGAGFRSGSVTVTITPLLLTMLLVMLIRAICVRFRVRGRTYPLAVLVWVALNALCLHANGMQLQDDTHVVLIKAAAVFTLGFLWATVRHASWYDEAVEYLHHHVSVPVFHACTCGVRMAMWLAAVLSCCGLGAVISWVIANHRQVADMCATLHMQHGSVAVMVIISLAWLPNLVLWGMAWLFGGTFHIGQAASYSLVAVQRHALPSLPILEVFPHDTVDVRIASMLMVIPFAMGLLTGMVSLLRKRGFGLRPWDTDTLSWRTLLLKFTYPAGAFCIASAVLSVIMTLLFLCSDGDLGQGRLASVGVDVAAASNVVSRPSALGLCVAWGIVLVLAVAIYAIRQATHRHAQESSASAIHTDANQEEKQGFTPRTVNSTPQPKEKQGDDESTHTTGLGVRLP</sequence>
<dbReference type="EMBL" id="JGYV01000010">
    <property type="protein sequence ID" value="KFI62968.1"/>
    <property type="molecule type" value="Genomic_DNA"/>
</dbReference>